<dbReference type="AlphaFoldDB" id="A0A9N8D924"/>
<evidence type="ECO:0000313" key="3">
    <source>
        <dbReference type="EMBL" id="CAB9497436.1"/>
    </source>
</evidence>
<keyword evidence="4" id="KW-1185">Reference proteome</keyword>
<accession>A0A9N8D924</accession>
<dbReference type="InterPro" id="IPR000086">
    <property type="entry name" value="NUDIX_hydrolase_dom"/>
</dbReference>
<gene>
    <name evidence="3" type="ORF">SEMRO_20_G013850.1</name>
</gene>
<evidence type="ECO:0000256" key="1">
    <source>
        <dbReference type="SAM" id="MobiDB-lite"/>
    </source>
</evidence>
<sequence length="267" mass="29065">MVVPSIAVRRLLSVLFVSITFLSMSHHLVVAFQSPATLLRRTSTFSGSFLRHCRARRLVPFMASSSSFSSKTPVPRAAVSTVVRYHESSSSTTTRSSPPKYLLIERGNPPNKGVWCVPGGKIDLGETTLEAAQRELREEVIFTITSSKVPTIAWYAGGPFCTSDSILPGISDDVKGFHYVIGQCFAEIIVSTTDDDDDDDDDDSSFGPPLVEPADDAAAAAWWTLDEIRTAEAKKETVPNLVIVIERAEALYQCGMLPTTIPPNKGL</sequence>
<dbReference type="PANTHER" id="PTHR43736:SF1">
    <property type="entry name" value="DIHYDRONEOPTERIN TRIPHOSPHATE DIPHOSPHATASE"/>
    <property type="match status" value="1"/>
</dbReference>
<protein>
    <submittedName>
        <fullName evidence="3">NUDIX domain</fullName>
    </submittedName>
</protein>
<feature type="region of interest" description="Disordered" evidence="1">
    <location>
        <begin position="193"/>
        <end position="212"/>
    </location>
</feature>
<organism evidence="3 4">
    <name type="scientific">Seminavis robusta</name>
    <dbReference type="NCBI Taxonomy" id="568900"/>
    <lineage>
        <taxon>Eukaryota</taxon>
        <taxon>Sar</taxon>
        <taxon>Stramenopiles</taxon>
        <taxon>Ochrophyta</taxon>
        <taxon>Bacillariophyta</taxon>
        <taxon>Bacillariophyceae</taxon>
        <taxon>Bacillariophycidae</taxon>
        <taxon>Naviculales</taxon>
        <taxon>Naviculaceae</taxon>
        <taxon>Seminavis</taxon>
    </lineage>
</organism>
<dbReference type="InterPro" id="IPR015797">
    <property type="entry name" value="NUDIX_hydrolase-like_dom_sf"/>
</dbReference>
<name>A0A9N8D924_9STRA</name>
<dbReference type="EMBL" id="CAICTM010000020">
    <property type="protein sequence ID" value="CAB9497436.1"/>
    <property type="molecule type" value="Genomic_DNA"/>
</dbReference>
<dbReference type="Proteomes" id="UP001153069">
    <property type="component" value="Unassembled WGS sequence"/>
</dbReference>
<dbReference type="Pfam" id="PF00293">
    <property type="entry name" value="NUDIX"/>
    <property type="match status" value="1"/>
</dbReference>
<reference evidence="3" key="1">
    <citation type="submission" date="2020-06" db="EMBL/GenBank/DDBJ databases">
        <authorList>
            <consortium name="Plant Systems Biology data submission"/>
        </authorList>
    </citation>
    <scope>NUCLEOTIDE SEQUENCE</scope>
    <source>
        <strain evidence="3">D6</strain>
    </source>
</reference>
<dbReference type="PROSITE" id="PS51462">
    <property type="entry name" value="NUDIX"/>
    <property type="match status" value="1"/>
</dbReference>
<dbReference type="PANTHER" id="PTHR43736">
    <property type="entry name" value="ADP-RIBOSE PYROPHOSPHATASE"/>
    <property type="match status" value="1"/>
</dbReference>
<evidence type="ECO:0000313" key="4">
    <source>
        <dbReference type="Proteomes" id="UP001153069"/>
    </source>
</evidence>
<evidence type="ECO:0000259" key="2">
    <source>
        <dbReference type="PROSITE" id="PS51462"/>
    </source>
</evidence>
<feature type="compositionally biased region" description="Acidic residues" evidence="1">
    <location>
        <begin position="193"/>
        <end position="204"/>
    </location>
</feature>
<dbReference type="OrthoDB" id="43174at2759"/>
<feature type="domain" description="Nudix hydrolase" evidence="2">
    <location>
        <begin position="75"/>
        <end position="246"/>
    </location>
</feature>
<dbReference type="Gene3D" id="3.90.79.10">
    <property type="entry name" value="Nucleoside Triphosphate Pyrophosphohydrolase"/>
    <property type="match status" value="1"/>
</dbReference>
<proteinExistence type="predicted"/>
<comment type="caution">
    <text evidence="3">The sequence shown here is derived from an EMBL/GenBank/DDBJ whole genome shotgun (WGS) entry which is preliminary data.</text>
</comment>
<dbReference type="SUPFAM" id="SSF55811">
    <property type="entry name" value="Nudix"/>
    <property type="match status" value="1"/>
</dbReference>